<dbReference type="Proteomes" id="UP000887579">
    <property type="component" value="Unplaced"/>
</dbReference>
<proteinExistence type="predicted"/>
<organism evidence="1 2">
    <name type="scientific">Panagrolaimus sp. ES5</name>
    <dbReference type="NCBI Taxonomy" id="591445"/>
    <lineage>
        <taxon>Eukaryota</taxon>
        <taxon>Metazoa</taxon>
        <taxon>Ecdysozoa</taxon>
        <taxon>Nematoda</taxon>
        <taxon>Chromadorea</taxon>
        <taxon>Rhabditida</taxon>
        <taxon>Tylenchina</taxon>
        <taxon>Panagrolaimomorpha</taxon>
        <taxon>Panagrolaimoidea</taxon>
        <taxon>Panagrolaimidae</taxon>
        <taxon>Panagrolaimus</taxon>
    </lineage>
</organism>
<sequence length="484" mass="52787">MSASKSFQIIYRSFEKAFIAALTELSPESCVQSSLKYSHPKLTVQNTIYDLSNTQIHIIAFGKAAISMVLGAEKSLGNNVIAGGIASVPFGSSLPQNSKIQFFPGAKDNLPDSDAEETTKKIEQYLQKLGNEEIVLFLISGGGSALLPAPIEGITLEEKLKVIKFLAPNGATIQELNTVRIALSRVKAGKLARLVKGKAISLIISDIIGDPIELIASGPTVEPIKNQNESALSILQRFYKKNFDRIFEVKDSIPKNVWEILEKQQQTEENTELPNVQNVIVASNSIFVTALVKHLRTQNFEIKASIISTTFEGDATEAGKIFFQNALSAAKISNINSWKCDIFAGETTVSFPSPSPPNAIGGRNQEMALSFLLELIKYQLENFDNPKNISFGIACLGTDGQDGPTDATGAFCSTSDIIKLSQADLNTLKSEYQKKIQNLSQKKRLIKFDEKIALFTKHKFEFKKSPGVMLKTGIGSVEGGRDGT</sequence>
<dbReference type="WBParaSite" id="ES5_v2.g11057.t1">
    <property type="protein sequence ID" value="ES5_v2.g11057.t1"/>
    <property type="gene ID" value="ES5_v2.g11057"/>
</dbReference>
<evidence type="ECO:0000313" key="1">
    <source>
        <dbReference type="Proteomes" id="UP000887579"/>
    </source>
</evidence>
<accession>A0AC34F288</accession>
<protein>
    <submittedName>
        <fullName evidence="2">Glycerate kinase</fullName>
    </submittedName>
</protein>
<name>A0AC34F288_9BILA</name>
<reference evidence="2" key="1">
    <citation type="submission" date="2022-11" db="UniProtKB">
        <authorList>
            <consortium name="WormBaseParasite"/>
        </authorList>
    </citation>
    <scope>IDENTIFICATION</scope>
</reference>
<evidence type="ECO:0000313" key="2">
    <source>
        <dbReference type="WBParaSite" id="ES5_v2.g11057.t1"/>
    </source>
</evidence>